<name>A0A4Y7PGR4_9AGAM</name>
<keyword evidence="2" id="KW-1185">Reference proteome</keyword>
<protein>
    <submittedName>
        <fullName evidence="1">Uncharacterized protein</fullName>
    </submittedName>
</protein>
<organism evidence="1 2">
    <name type="scientific">Rickenella mellea</name>
    <dbReference type="NCBI Taxonomy" id="50990"/>
    <lineage>
        <taxon>Eukaryota</taxon>
        <taxon>Fungi</taxon>
        <taxon>Dikarya</taxon>
        <taxon>Basidiomycota</taxon>
        <taxon>Agaricomycotina</taxon>
        <taxon>Agaricomycetes</taxon>
        <taxon>Hymenochaetales</taxon>
        <taxon>Rickenellaceae</taxon>
        <taxon>Rickenella</taxon>
    </lineage>
</organism>
<sequence>MRGLDFVYEQLMSTSTIYSGVQRFMEGSGKLLVLLLVLRSSLCRVLALVFFDPAWSGSSCRLVLLRDMHLNSNS</sequence>
<accession>A0A4Y7PGR4</accession>
<evidence type="ECO:0000313" key="1">
    <source>
        <dbReference type="EMBL" id="TDL14485.1"/>
    </source>
</evidence>
<gene>
    <name evidence="1" type="ORF">BD410DRAFT_192430</name>
</gene>
<evidence type="ECO:0000313" key="2">
    <source>
        <dbReference type="Proteomes" id="UP000294933"/>
    </source>
</evidence>
<dbReference type="EMBL" id="ML170333">
    <property type="protein sequence ID" value="TDL14485.1"/>
    <property type="molecule type" value="Genomic_DNA"/>
</dbReference>
<reference evidence="1 2" key="1">
    <citation type="submission" date="2018-06" db="EMBL/GenBank/DDBJ databases">
        <title>A transcriptomic atlas of mushroom development highlights an independent origin of complex multicellularity.</title>
        <authorList>
            <consortium name="DOE Joint Genome Institute"/>
            <person name="Krizsan K."/>
            <person name="Almasi E."/>
            <person name="Merenyi Z."/>
            <person name="Sahu N."/>
            <person name="Viragh M."/>
            <person name="Koszo T."/>
            <person name="Mondo S."/>
            <person name="Kiss B."/>
            <person name="Balint B."/>
            <person name="Kues U."/>
            <person name="Barry K."/>
            <person name="Hegedus J.C."/>
            <person name="Henrissat B."/>
            <person name="Johnson J."/>
            <person name="Lipzen A."/>
            <person name="Ohm R."/>
            <person name="Nagy I."/>
            <person name="Pangilinan J."/>
            <person name="Yan J."/>
            <person name="Xiong Y."/>
            <person name="Grigoriev I.V."/>
            <person name="Hibbett D.S."/>
            <person name="Nagy L.G."/>
        </authorList>
    </citation>
    <scope>NUCLEOTIDE SEQUENCE [LARGE SCALE GENOMIC DNA]</scope>
    <source>
        <strain evidence="1 2">SZMC22713</strain>
    </source>
</reference>
<dbReference type="Proteomes" id="UP000294933">
    <property type="component" value="Unassembled WGS sequence"/>
</dbReference>
<dbReference type="VEuPathDB" id="FungiDB:BD410DRAFT_192430"/>
<dbReference type="AlphaFoldDB" id="A0A4Y7PGR4"/>
<proteinExistence type="predicted"/>